<dbReference type="Gene3D" id="3.10.180.10">
    <property type="entry name" value="2,3-Dihydroxybiphenyl 1,2-Dioxygenase, domain 1"/>
    <property type="match status" value="1"/>
</dbReference>
<evidence type="ECO:0000313" key="5">
    <source>
        <dbReference type="EMBL" id="QPL05769.1"/>
    </source>
</evidence>
<dbReference type="PROSITE" id="PS51819">
    <property type="entry name" value="VOC"/>
    <property type="match status" value="1"/>
</dbReference>
<dbReference type="InterPro" id="IPR000335">
    <property type="entry name" value="Bleomycin-R"/>
</dbReference>
<accession>A0A7T0PWI6</accession>
<organism evidence="5 6">
    <name type="scientific">Actinomyces respiraculi</name>
    <dbReference type="NCBI Taxonomy" id="2744574"/>
    <lineage>
        <taxon>Bacteria</taxon>
        <taxon>Bacillati</taxon>
        <taxon>Actinomycetota</taxon>
        <taxon>Actinomycetes</taxon>
        <taxon>Actinomycetales</taxon>
        <taxon>Actinomycetaceae</taxon>
        <taxon>Actinomyces</taxon>
    </lineage>
</organism>
<protein>
    <recommendedName>
        <fullName evidence="2">Bleomycin resistance protein</fullName>
    </recommendedName>
</protein>
<dbReference type="InterPro" id="IPR037523">
    <property type="entry name" value="VOC_core"/>
</dbReference>
<dbReference type="AlphaFoldDB" id="A0A7T0PWI6"/>
<dbReference type="GO" id="GO:0046677">
    <property type="term" value="P:response to antibiotic"/>
    <property type="evidence" value="ECO:0007669"/>
    <property type="project" value="UniProtKB-KW"/>
</dbReference>
<evidence type="ECO:0000256" key="1">
    <source>
        <dbReference type="ARBA" id="ARBA00011051"/>
    </source>
</evidence>
<comment type="similarity">
    <text evidence="1">Belongs to the bleomycin resistance protein family.</text>
</comment>
<dbReference type="Proteomes" id="UP000594637">
    <property type="component" value="Chromosome"/>
</dbReference>
<evidence type="ECO:0000256" key="3">
    <source>
        <dbReference type="ARBA" id="ARBA00023251"/>
    </source>
</evidence>
<keyword evidence="3" id="KW-0046">Antibiotic resistance</keyword>
<sequence>MSVEPTHEDADVPALVPELSVRDLDASLEFWCCLIGFTIRYTRREEGFAYLALGRAHVMLDTLSIERSWLTGSPEPPLGRGINLEIWVPDLEVVLGRLASSGWPLFLEPEEVWYRADDVLLGVRQFLVQDPDGYLLRLQTDLGRRPA</sequence>
<dbReference type="EMBL" id="CP063989">
    <property type="protein sequence ID" value="QPL05769.1"/>
    <property type="molecule type" value="Genomic_DNA"/>
</dbReference>
<dbReference type="SUPFAM" id="SSF54593">
    <property type="entry name" value="Glyoxalase/Bleomycin resistance protein/Dihydroxybiphenyl dioxygenase"/>
    <property type="match status" value="1"/>
</dbReference>
<dbReference type="CDD" id="cd08349">
    <property type="entry name" value="BLMA_like"/>
    <property type="match status" value="1"/>
</dbReference>
<name>A0A7T0PWI6_9ACTO</name>
<proteinExistence type="inferred from homology"/>
<keyword evidence="6" id="KW-1185">Reference proteome</keyword>
<dbReference type="KEGG" id="arep:ID810_01940"/>
<feature type="domain" description="VOC" evidence="4">
    <location>
        <begin position="13"/>
        <end position="141"/>
    </location>
</feature>
<evidence type="ECO:0000256" key="2">
    <source>
        <dbReference type="ARBA" id="ARBA00021572"/>
    </source>
</evidence>
<dbReference type="RefSeq" id="WP_166856341.1">
    <property type="nucleotide sequence ID" value="NZ_CP063989.1"/>
</dbReference>
<evidence type="ECO:0000313" key="6">
    <source>
        <dbReference type="Proteomes" id="UP000594637"/>
    </source>
</evidence>
<dbReference type="InterPro" id="IPR029068">
    <property type="entry name" value="Glyas_Bleomycin-R_OHBP_Dase"/>
</dbReference>
<evidence type="ECO:0000259" key="4">
    <source>
        <dbReference type="PROSITE" id="PS51819"/>
    </source>
</evidence>
<reference evidence="5 6" key="1">
    <citation type="submission" date="2020-11" db="EMBL/GenBank/DDBJ databases">
        <title>Actinomyces sp. ZJ750.</title>
        <authorList>
            <person name="Zhou J."/>
        </authorList>
    </citation>
    <scope>NUCLEOTIDE SEQUENCE [LARGE SCALE GENOMIC DNA]</scope>
    <source>
        <strain evidence="5 6">ZJ750</strain>
    </source>
</reference>
<gene>
    <name evidence="5" type="ORF">ID810_01940</name>
</gene>